<name>A0A7X5BY63_9BACL</name>
<proteinExistence type="predicted"/>
<organism evidence="2 3">
    <name type="scientific">Paenibacillus sacheonensis</name>
    <dbReference type="NCBI Taxonomy" id="742054"/>
    <lineage>
        <taxon>Bacteria</taxon>
        <taxon>Bacillati</taxon>
        <taxon>Bacillota</taxon>
        <taxon>Bacilli</taxon>
        <taxon>Bacillales</taxon>
        <taxon>Paenibacillaceae</taxon>
        <taxon>Paenibacillus</taxon>
    </lineage>
</organism>
<reference evidence="2 3" key="1">
    <citation type="submission" date="2020-01" db="EMBL/GenBank/DDBJ databases">
        <title>Paenibacillus soybeanensis sp. nov. isolated from the nodules of soybean (Glycine max(L.) Merr).</title>
        <authorList>
            <person name="Wang H."/>
        </authorList>
    </citation>
    <scope>NUCLEOTIDE SEQUENCE [LARGE SCALE GENOMIC DNA]</scope>
    <source>
        <strain evidence="2 3">DSM 23054</strain>
    </source>
</reference>
<dbReference type="Proteomes" id="UP000558113">
    <property type="component" value="Unassembled WGS sequence"/>
</dbReference>
<dbReference type="OrthoDB" id="2667190at2"/>
<keyword evidence="1" id="KW-0812">Transmembrane</keyword>
<comment type="caution">
    <text evidence="2">The sequence shown here is derived from an EMBL/GenBank/DDBJ whole genome shotgun (WGS) entry which is preliminary data.</text>
</comment>
<sequence length="215" mass="22151">MKTPIVGIFRKEQHVFDVIEELKAIGWNEEDLSVISRSREVVRQVDVVTGTNGAEGMAAGAVTGAVLGGTVGILATTGLLLIPGIGPLLAAGPAAVFLAGAAVGGSTGTLVGGLVGLGIPETEAENYRLMIENDHYLVIASVTEAERSSVERIFLAYGSLQDGTSSTAALESAAKRHAPDDIRVVIGTKASEYTLDSLAPVQEFIVHPSVGGEEG</sequence>
<dbReference type="AlphaFoldDB" id="A0A7X5BY63"/>
<gene>
    <name evidence="2" type="ORF">GT003_10125</name>
</gene>
<evidence type="ECO:0000313" key="2">
    <source>
        <dbReference type="EMBL" id="NBC69347.1"/>
    </source>
</evidence>
<dbReference type="PANTHER" id="PTHR36109:SF2">
    <property type="entry name" value="MEMBRANE PROTEIN"/>
    <property type="match status" value="1"/>
</dbReference>
<evidence type="ECO:0000313" key="3">
    <source>
        <dbReference type="Proteomes" id="UP000558113"/>
    </source>
</evidence>
<evidence type="ECO:0000256" key="1">
    <source>
        <dbReference type="SAM" id="Phobius"/>
    </source>
</evidence>
<keyword evidence="1" id="KW-1133">Transmembrane helix</keyword>
<protein>
    <submittedName>
        <fullName evidence="2">Low temperature-induced protein</fullName>
    </submittedName>
</protein>
<keyword evidence="1" id="KW-0472">Membrane</keyword>
<dbReference type="PANTHER" id="PTHR36109">
    <property type="entry name" value="MEMBRANE PROTEIN-RELATED"/>
    <property type="match status" value="1"/>
</dbReference>
<keyword evidence="3" id="KW-1185">Reference proteome</keyword>
<dbReference type="EMBL" id="JAAAMU010000004">
    <property type="protein sequence ID" value="NBC69347.1"/>
    <property type="molecule type" value="Genomic_DNA"/>
</dbReference>
<dbReference type="RefSeq" id="WP_161697064.1">
    <property type="nucleotide sequence ID" value="NZ_JAAAMU010000004.1"/>
</dbReference>
<feature type="transmembrane region" description="Helical" evidence="1">
    <location>
        <begin position="57"/>
        <end position="82"/>
    </location>
</feature>
<dbReference type="InterPro" id="IPR052948">
    <property type="entry name" value="Low_temp-induced_all0457"/>
</dbReference>
<feature type="transmembrane region" description="Helical" evidence="1">
    <location>
        <begin position="94"/>
        <end position="119"/>
    </location>
</feature>
<accession>A0A7X5BY63</accession>